<proteinExistence type="predicted"/>
<name>A0A0M8P597_9EURO</name>
<reference evidence="1 2" key="1">
    <citation type="submission" date="2015-08" db="EMBL/GenBank/DDBJ databases">
        <title>Genome sequencing of Penicillium nordicum.</title>
        <authorList>
            <person name="Nguyen H.D."/>
            <person name="Seifert K.A."/>
        </authorList>
    </citation>
    <scope>NUCLEOTIDE SEQUENCE [LARGE SCALE GENOMIC DNA]</scope>
    <source>
        <strain evidence="1 2">DAOMC 185683</strain>
    </source>
</reference>
<keyword evidence="2" id="KW-1185">Reference proteome</keyword>
<organism evidence="1 2">
    <name type="scientific">Penicillium nordicum</name>
    <dbReference type="NCBI Taxonomy" id="229535"/>
    <lineage>
        <taxon>Eukaryota</taxon>
        <taxon>Fungi</taxon>
        <taxon>Dikarya</taxon>
        <taxon>Ascomycota</taxon>
        <taxon>Pezizomycotina</taxon>
        <taxon>Eurotiomycetes</taxon>
        <taxon>Eurotiomycetidae</taxon>
        <taxon>Eurotiales</taxon>
        <taxon>Aspergillaceae</taxon>
        <taxon>Penicillium</taxon>
    </lineage>
</organism>
<protein>
    <recommendedName>
        <fullName evidence="3">F-box domain-containing protein</fullName>
    </recommendedName>
</protein>
<sequence length="749" mass="84369">MSVSTSLSPLELLPNELLDQIIAYLTSEPPSFGQLHHTPSLELTQSPIKDLKHLGLCSRCLFQLVRPQLFTHVRLNLHDEPDFHSFMTKSGLGQYVTSLVAIADEAPNRQVNPLWWRQVLRYLDPRRVLVIGPPVFIGNTLDSPINDGHHWAFDMPLQILLLERECKPRDASQLPDLENYTSLLASRPWTSMTFNESSSLKAYNHYEYFLSCVPSVLVEWGTRGIPGTSRELERPISLPALLRGLTYFSYTAVFPFYNHSQIVMDSIVRMHRLQRLDVQLAPPQDNHITELEQRGSMDPNDPWMELTTSYSLIGYTVNLLPCLQEFRCGDLHVEAMRQDLLAVLDDAIGDKGWVHDGVDRSSWVRLDQIGDIHFRFCLHHQPLALRFFSLHSVIRFIEFANLCIQGAMANAPNIYSAEPAFPVLADSLLQRSESTENAAPPSNETTAKNDWNLKNDWKQGIRSSKEAIFRCGVVVGFSRLRMRSNESYEYIGQIPRYILTNQLRSMHPSSEPSAFIIHPRSFEAFAPRTLLNELQSSSHDQPGLSRDDAVRRLDSVQLFPVHNFTNAAQAIGKVSEVLDEIQEKREQQRKTTEASPSTENPIILIVAGLDTLTEGVIRASNPARGAAVLTATLRTLTHLSRVHASHLSIILVNTNGLGTMNPEWDKNQPPAGNTTTYGDSATRQPLEDGIHSIFHSDIPSLFPTLLMKTLDQGIDTHVLLSDLRGAQIVEVIKDRVGTSLGKWGIWNEQ</sequence>
<dbReference type="OrthoDB" id="5296720at2759"/>
<gene>
    <name evidence="1" type="ORF">ACN38_g5299</name>
</gene>
<evidence type="ECO:0000313" key="2">
    <source>
        <dbReference type="Proteomes" id="UP000037696"/>
    </source>
</evidence>
<comment type="caution">
    <text evidence="1">The sequence shown here is derived from an EMBL/GenBank/DDBJ whole genome shotgun (WGS) entry which is preliminary data.</text>
</comment>
<evidence type="ECO:0008006" key="3">
    <source>
        <dbReference type="Google" id="ProtNLM"/>
    </source>
</evidence>
<dbReference type="EMBL" id="LHQQ01000073">
    <property type="protein sequence ID" value="KOS43817.1"/>
    <property type="molecule type" value="Genomic_DNA"/>
</dbReference>
<accession>A0A0M8P597</accession>
<dbReference type="AlphaFoldDB" id="A0A0M8P597"/>
<dbReference type="STRING" id="229535.A0A0M8P597"/>
<dbReference type="Proteomes" id="UP000037696">
    <property type="component" value="Unassembled WGS sequence"/>
</dbReference>
<evidence type="ECO:0000313" key="1">
    <source>
        <dbReference type="EMBL" id="KOS43817.1"/>
    </source>
</evidence>